<accession>A0A6G0ZRI7</accession>
<keyword evidence="1" id="KW-0472">Membrane</keyword>
<feature type="transmembrane region" description="Helical" evidence="1">
    <location>
        <begin position="165"/>
        <end position="184"/>
    </location>
</feature>
<keyword evidence="1" id="KW-0812">Transmembrane</keyword>
<organism evidence="2 3">
    <name type="scientific">Aphis craccivora</name>
    <name type="common">Cowpea aphid</name>
    <dbReference type="NCBI Taxonomy" id="307492"/>
    <lineage>
        <taxon>Eukaryota</taxon>
        <taxon>Metazoa</taxon>
        <taxon>Ecdysozoa</taxon>
        <taxon>Arthropoda</taxon>
        <taxon>Hexapoda</taxon>
        <taxon>Insecta</taxon>
        <taxon>Pterygota</taxon>
        <taxon>Neoptera</taxon>
        <taxon>Paraneoptera</taxon>
        <taxon>Hemiptera</taxon>
        <taxon>Sternorrhyncha</taxon>
        <taxon>Aphidomorpha</taxon>
        <taxon>Aphidoidea</taxon>
        <taxon>Aphididae</taxon>
        <taxon>Aphidini</taxon>
        <taxon>Aphis</taxon>
        <taxon>Aphis</taxon>
    </lineage>
</organism>
<keyword evidence="1" id="KW-1133">Transmembrane helix</keyword>
<evidence type="ECO:0000256" key="1">
    <source>
        <dbReference type="SAM" id="Phobius"/>
    </source>
</evidence>
<reference evidence="2 3" key="1">
    <citation type="submission" date="2019-08" db="EMBL/GenBank/DDBJ databases">
        <title>Whole genome of Aphis craccivora.</title>
        <authorList>
            <person name="Voronova N.V."/>
            <person name="Shulinski R.S."/>
            <person name="Bandarenka Y.V."/>
            <person name="Zhorov D.G."/>
            <person name="Warner D."/>
        </authorList>
    </citation>
    <scope>NUCLEOTIDE SEQUENCE [LARGE SCALE GENOMIC DNA]</scope>
    <source>
        <strain evidence="2">180601</strain>
        <tissue evidence="2">Whole Body</tissue>
    </source>
</reference>
<comment type="caution">
    <text evidence="2">The sequence shown here is derived from an EMBL/GenBank/DDBJ whole genome shotgun (WGS) entry which is preliminary data.</text>
</comment>
<dbReference type="AlphaFoldDB" id="A0A6G0ZRI7"/>
<name>A0A6G0ZRI7_APHCR</name>
<feature type="transmembrane region" description="Helical" evidence="1">
    <location>
        <begin position="135"/>
        <end position="159"/>
    </location>
</feature>
<protein>
    <submittedName>
        <fullName evidence="2">Serpin B6-like isoform X2</fullName>
    </submittedName>
</protein>
<evidence type="ECO:0000313" key="2">
    <source>
        <dbReference type="EMBL" id="KAF0774211.1"/>
    </source>
</evidence>
<feature type="transmembrane region" description="Helical" evidence="1">
    <location>
        <begin position="26"/>
        <end position="46"/>
    </location>
</feature>
<keyword evidence="3" id="KW-1185">Reference proteome</keyword>
<sequence length="234" mass="27985">MHIARLLIRREYVTYKKAIYIIKGKFNTAIFLIIFRLNIFPGLYFRNFFNYKLSMAIRMKRIVAQLILLLSTLTMLSYIFILLTFVSLTIYGSIYSNTRMTMLTRCLMTPRAYDEVEFFANCPYIFFIMGQNNELLFFGRLVTHFNFIISMFLQFFHIYLSYQGYHMINCYYGIILMCSTGWSMDNSMSFPGTKNRSVFRADHPFAFFILSHFDYSQNKYAIIMKNHKHQQQIL</sequence>
<proteinExistence type="predicted"/>
<evidence type="ECO:0000313" key="3">
    <source>
        <dbReference type="Proteomes" id="UP000478052"/>
    </source>
</evidence>
<feature type="transmembrane region" description="Helical" evidence="1">
    <location>
        <begin position="66"/>
        <end position="95"/>
    </location>
</feature>
<dbReference type="Proteomes" id="UP000478052">
    <property type="component" value="Unassembled WGS sequence"/>
</dbReference>
<dbReference type="EMBL" id="VUJU01000001">
    <property type="protein sequence ID" value="KAF0774211.1"/>
    <property type="molecule type" value="Genomic_DNA"/>
</dbReference>
<gene>
    <name evidence="2" type="ORF">FWK35_00000259</name>
</gene>